<dbReference type="EMBL" id="BAAANN010000066">
    <property type="protein sequence ID" value="GAA1992578.1"/>
    <property type="molecule type" value="Genomic_DNA"/>
</dbReference>
<dbReference type="InterPro" id="IPR043917">
    <property type="entry name" value="DUF5753"/>
</dbReference>
<sequence>MTQQQQQVPPAVMKIVLGAELERQRLRAEVTQEQAARRLRCGQSKIAHIESGSGVKAMELDALLELYGAVDTDTAYAQELQAESSRRTKRGAFSTRFKQQMRLLVDMEPSCNQLLSHQAMVIPGLLQTEEYMRAQFRAWRPSPSQDDIDRDTANRLGRQRVLDNANQKFWFIIDEAALRRTPLGPDAMKPQVMHLVEVIDRPNVELQIVPFEIGYYMGQSHDYTAFQYEADPQVSIVYLEKHDGGEYVEGVKKTSRYLDLFDQQKAAAIGQERARRFLLDFAASL</sequence>
<dbReference type="InterPro" id="IPR001387">
    <property type="entry name" value="Cro/C1-type_HTH"/>
</dbReference>
<comment type="caution">
    <text evidence="2">The sequence shown here is derived from an EMBL/GenBank/DDBJ whole genome shotgun (WGS) entry which is preliminary data.</text>
</comment>
<name>A0ABP5E6W3_9PSEU</name>
<dbReference type="CDD" id="cd00093">
    <property type="entry name" value="HTH_XRE"/>
    <property type="match status" value="1"/>
</dbReference>
<feature type="domain" description="DUF5753" evidence="1">
    <location>
        <begin position="102"/>
        <end position="278"/>
    </location>
</feature>
<dbReference type="RefSeq" id="WP_344431647.1">
    <property type="nucleotide sequence ID" value="NZ_BAAANN010000066.1"/>
</dbReference>
<keyword evidence="3" id="KW-1185">Reference proteome</keyword>
<evidence type="ECO:0000259" key="1">
    <source>
        <dbReference type="Pfam" id="PF19054"/>
    </source>
</evidence>
<dbReference type="Proteomes" id="UP001501116">
    <property type="component" value="Unassembled WGS sequence"/>
</dbReference>
<dbReference type="Gene3D" id="1.10.260.40">
    <property type="entry name" value="lambda repressor-like DNA-binding domains"/>
    <property type="match status" value="1"/>
</dbReference>
<dbReference type="InterPro" id="IPR010982">
    <property type="entry name" value="Lambda_DNA-bd_dom_sf"/>
</dbReference>
<dbReference type="Pfam" id="PF19054">
    <property type="entry name" value="DUF5753"/>
    <property type="match status" value="1"/>
</dbReference>
<dbReference type="Pfam" id="PF13560">
    <property type="entry name" value="HTH_31"/>
    <property type="match status" value="1"/>
</dbReference>
<reference evidence="3" key="1">
    <citation type="journal article" date="2019" name="Int. J. Syst. Evol. Microbiol.">
        <title>The Global Catalogue of Microorganisms (GCM) 10K type strain sequencing project: providing services to taxonomists for standard genome sequencing and annotation.</title>
        <authorList>
            <consortium name="The Broad Institute Genomics Platform"/>
            <consortium name="The Broad Institute Genome Sequencing Center for Infectious Disease"/>
            <person name="Wu L."/>
            <person name="Ma J."/>
        </authorList>
    </citation>
    <scope>NUCLEOTIDE SEQUENCE [LARGE SCALE GENOMIC DNA]</scope>
    <source>
        <strain evidence="3">JCM 14545</strain>
    </source>
</reference>
<dbReference type="SUPFAM" id="SSF47413">
    <property type="entry name" value="lambda repressor-like DNA-binding domains"/>
    <property type="match status" value="1"/>
</dbReference>
<evidence type="ECO:0000313" key="2">
    <source>
        <dbReference type="EMBL" id="GAA1992578.1"/>
    </source>
</evidence>
<organism evidence="2 3">
    <name type="scientific">Amycolatopsis minnesotensis</name>
    <dbReference type="NCBI Taxonomy" id="337894"/>
    <lineage>
        <taxon>Bacteria</taxon>
        <taxon>Bacillati</taxon>
        <taxon>Actinomycetota</taxon>
        <taxon>Actinomycetes</taxon>
        <taxon>Pseudonocardiales</taxon>
        <taxon>Pseudonocardiaceae</taxon>
        <taxon>Amycolatopsis</taxon>
    </lineage>
</organism>
<proteinExistence type="predicted"/>
<gene>
    <name evidence="2" type="ORF">GCM10009754_84460</name>
</gene>
<protein>
    <submittedName>
        <fullName evidence="2">Helix-turn-helix transcriptional regulator</fullName>
    </submittedName>
</protein>
<evidence type="ECO:0000313" key="3">
    <source>
        <dbReference type="Proteomes" id="UP001501116"/>
    </source>
</evidence>
<accession>A0ABP5E6W3</accession>